<dbReference type="InterPro" id="IPR033480">
    <property type="entry name" value="sCache_2"/>
</dbReference>
<dbReference type="Proteomes" id="UP000460142">
    <property type="component" value="Unassembled WGS sequence"/>
</dbReference>
<dbReference type="InterPro" id="IPR003660">
    <property type="entry name" value="HAMP_dom"/>
</dbReference>
<dbReference type="OrthoDB" id="9781845at2"/>
<dbReference type="Proteomes" id="UP000186756">
    <property type="component" value="Unassembled WGS sequence"/>
</dbReference>
<evidence type="ECO:0000256" key="8">
    <source>
        <dbReference type="ARBA" id="ARBA00029447"/>
    </source>
</evidence>
<dbReference type="SUPFAM" id="SSF58104">
    <property type="entry name" value="Methyl-accepting chemotaxis protein (MCP) signaling domain"/>
    <property type="match status" value="1"/>
</dbReference>
<dbReference type="PROSITE" id="PS50885">
    <property type="entry name" value="HAMP"/>
    <property type="match status" value="1"/>
</dbReference>
<sequence>MWGLSNVKLRSKVILLALIPTFILAVALSAVSIAVLYRLAHEEVDQARQLLLKERSASLEHHVQMAVSSVKTIYDDSGDGDLAARDRAVKVLRKLSYDKQGYFFGYDRENIRLFWADKDTDIGVSFNDVKDANGVFAIRELNLLARAGKHYLRYDWPVPGNDKPIPKLGYSVLFKKWDMMIATAVNLDDIDAEVDRIAEAKYAQINSFVKIIVIADLALLLVIAVIAVLLGNSIIKPLLVIQSNLDDIAAGEGDLTRRLPVTRKDELGALAHSFNKFVEKIHEVVRQIVEVTHDLAIYSEDMSAQAHQSEHAMDRQRQETAQVATAVHEMSAAAHEIARSAQSAAIAAEETDKVGTTARNVVNGGIGSIHSLIEDVRMTSMSLDRLQGDAQSIVGVLDVIRSIAEQTNLLALNAAIEAARAGEAGRGFAVVADEVRALASRTQNSTQEIQEMINRLQTGTTAAVRSMVSSSEKGKISGDQANEAGESLDVMTGFISSINAMTAQIASAAEEQTAVAEEINQSMINIAQAAEIVAQDTQKGATTARSVAGLGNRLESLVKQFRI</sequence>
<dbReference type="CDD" id="cd06225">
    <property type="entry name" value="HAMP"/>
    <property type="match status" value="1"/>
</dbReference>
<dbReference type="Proteomes" id="UP000198549">
    <property type="component" value="Chromosome I"/>
</dbReference>
<evidence type="ECO:0000313" key="13">
    <source>
        <dbReference type="EMBL" id="KAB0487764.1"/>
    </source>
</evidence>
<evidence type="ECO:0000256" key="1">
    <source>
        <dbReference type="ARBA" id="ARBA00004651"/>
    </source>
</evidence>
<accession>A0A1H0UJR7</accession>
<dbReference type="EMBL" id="LT629709">
    <property type="protein sequence ID" value="SDP66218.1"/>
    <property type="molecule type" value="Genomic_DNA"/>
</dbReference>
<evidence type="ECO:0000313" key="15">
    <source>
        <dbReference type="EMBL" id="SDP66218.1"/>
    </source>
</evidence>
<dbReference type="Gene3D" id="3.30.450.20">
    <property type="entry name" value="PAS domain"/>
    <property type="match status" value="1"/>
</dbReference>
<feature type="domain" description="HAMP" evidence="12">
    <location>
        <begin position="232"/>
        <end position="286"/>
    </location>
</feature>
<feature type="transmembrane region" description="Helical" evidence="10">
    <location>
        <begin position="13"/>
        <end position="40"/>
    </location>
</feature>
<comment type="similarity">
    <text evidence="8">Belongs to the methyl-accepting chemotaxis (MCP) protein family.</text>
</comment>
<dbReference type="PANTHER" id="PTHR32089:SF119">
    <property type="entry name" value="METHYL-ACCEPTING CHEMOTAXIS PROTEIN CTPL"/>
    <property type="match status" value="1"/>
</dbReference>
<feature type="transmembrane region" description="Helical" evidence="10">
    <location>
        <begin position="211"/>
        <end position="235"/>
    </location>
</feature>
<dbReference type="GO" id="GO:0005886">
    <property type="term" value="C:plasma membrane"/>
    <property type="evidence" value="ECO:0007669"/>
    <property type="project" value="UniProtKB-SubCell"/>
</dbReference>
<dbReference type="Pfam" id="PF08269">
    <property type="entry name" value="dCache_2"/>
    <property type="match status" value="1"/>
</dbReference>
<reference evidence="15 17" key="1">
    <citation type="submission" date="2016-10" db="EMBL/GenBank/DDBJ databases">
        <authorList>
            <person name="de Groot N.N."/>
        </authorList>
    </citation>
    <scope>NUCLEOTIDE SEQUENCE [LARGE SCALE GENOMIC DNA]</scope>
    <source>
        <strain evidence="15 17">BS3776</strain>
    </source>
</reference>
<dbReference type="PANTHER" id="PTHR32089">
    <property type="entry name" value="METHYL-ACCEPTING CHEMOTAXIS PROTEIN MCPB"/>
    <property type="match status" value="1"/>
</dbReference>
<evidence type="ECO:0000256" key="9">
    <source>
        <dbReference type="PROSITE-ProRule" id="PRU00284"/>
    </source>
</evidence>
<evidence type="ECO:0000256" key="6">
    <source>
        <dbReference type="ARBA" id="ARBA00023136"/>
    </source>
</evidence>
<dbReference type="SMART" id="SM01049">
    <property type="entry name" value="Cache_2"/>
    <property type="match status" value="1"/>
</dbReference>
<dbReference type="EMBL" id="VZPS01000002">
    <property type="protein sequence ID" value="KAB0487764.1"/>
    <property type="molecule type" value="Genomic_DNA"/>
</dbReference>
<dbReference type="GO" id="GO:0006935">
    <property type="term" value="P:chemotaxis"/>
    <property type="evidence" value="ECO:0007669"/>
    <property type="project" value="UniProtKB-ARBA"/>
</dbReference>
<evidence type="ECO:0000259" key="12">
    <source>
        <dbReference type="PROSITE" id="PS50885"/>
    </source>
</evidence>
<reference evidence="14" key="2">
    <citation type="submission" date="2017-01" db="EMBL/GenBank/DDBJ databases">
        <authorList>
            <person name="Mah S.A."/>
            <person name="Swanson W.J."/>
            <person name="Moy G.W."/>
            <person name="Vacquier V.D."/>
        </authorList>
    </citation>
    <scope>NUCLEOTIDE SEQUENCE [LARGE SCALE GENOMIC DNA]</scope>
    <source>
        <strain evidence="14">MT1</strain>
    </source>
</reference>
<dbReference type="Gene3D" id="1.10.287.950">
    <property type="entry name" value="Methyl-accepting chemotaxis protein"/>
    <property type="match status" value="1"/>
</dbReference>
<evidence type="ECO:0000313" key="16">
    <source>
        <dbReference type="Proteomes" id="UP000186756"/>
    </source>
</evidence>
<name>A0A1H0UJR7_PSERE</name>
<keyword evidence="5 10" id="KW-1133">Transmembrane helix</keyword>
<evidence type="ECO:0000256" key="5">
    <source>
        <dbReference type="ARBA" id="ARBA00022989"/>
    </source>
</evidence>
<evidence type="ECO:0000259" key="11">
    <source>
        <dbReference type="PROSITE" id="PS50111"/>
    </source>
</evidence>
<proteinExistence type="inferred from homology"/>
<keyword evidence="4 10" id="KW-0812">Transmembrane</keyword>
<dbReference type="GO" id="GO:0007165">
    <property type="term" value="P:signal transduction"/>
    <property type="evidence" value="ECO:0007669"/>
    <property type="project" value="UniProtKB-KW"/>
</dbReference>
<keyword evidence="3" id="KW-0488">Methylation</keyword>
<keyword evidence="2" id="KW-1003">Cell membrane</keyword>
<gene>
    <name evidence="14" type="ORF">BVK86_02675</name>
    <name evidence="13" type="ORF">F7R15_02685</name>
    <name evidence="15" type="ORF">SAMN04490202_5440</name>
</gene>
<reference evidence="13 18" key="4">
    <citation type="submission" date="2019-09" db="EMBL/GenBank/DDBJ databases">
        <title>Draft genome sequences of 48 bacterial type strains from the CCUG.</title>
        <authorList>
            <person name="Tunovic T."/>
            <person name="Pineiro-Iglesias B."/>
            <person name="Unosson C."/>
            <person name="Inganas E."/>
            <person name="Ohlen M."/>
            <person name="Cardew S."/>
            <person name="Jensie-Markopoulos S."/>
            <person name="Salva-Serra F."/>
            <person name="Jaen-Luchoro D."/>
            <person name="Karlsson R."/>
            <person name="Svensson-Stadler L."/>
            <person name="Chun J."/>
            <person name="Moore E."/>
        </authorList>
    </citation>
    <scope>NUCLEOTIDE SEQUENCE [LARGE SCALE GENOMIC DNA]</scope>
    <source>
        <strain evidence="13 18">CCUG 53116</strain>
    </source>
</reference>
<keyword evidence="16" id="KW-1185">Reference proteome</keyword>
<dbReference type="CDD" id="cd11386">
    <property type="entry name" value="MCP_signal"/>
    <property type="match status" value="1"/>
</dbReference>
<dbReference type="Pfam" id="PF00672">
    <property type="entry name" value="HAMP"/>
    <property type="match status" value="1"/>
</dbReference>
<keyword evidence="7 9" id="KW-0807">Transducer</keyword>
<evidence type="ECO:0000313" key="18">
    <source>
        <dbReference type="Proteomes" id="UP000460142"/>
    </source>
</evidence>
<dbReference type="PROSITE" id="PS50111">
    <property type="entry name" value="CHEMOTAXIS_TRANSDUC_2"/>
    <property type="match status" value="1"/>
</dbReference>
<comment type="subcellular location">
    <subcellularLocation>
        <location evidence="1">Cell membrane</location>
        <topology evidence="1">Multi-pass membrane protein</topology>
    </subcellularLocation>
</comment>
<dbReference type="FunFam" id="1.10.287.950:FF:000001">
    <property type="entry name" value="Methyl-accepting chemotaxis sensory transducer"/>
    <property type="match status" value="1"/>
</dbReference>
<reference evidence="16" key="3">
    <citation type="submission" date="2017-01" db="EMBL/GenBank/DDBJ databases">
        <authorList>
            <person name="Poblete-Castro I."/>
        </authorList>
    </citation>
    <scope>NUCLEOTIDE SEQUENCE [LARGE SCALE GENOMIC DNA]</scope>
    <source>
        <strain evidence="16">DSM 18361 / CCUG 53116 / MT1</strain>
    </source>
</reference>
<feature type="domain" description="Methyl-accepting transducer" evidence="11">
    <location>
        <begin position="291"/>
        <end position="527"/>
    </location>
</feature>
<evidence type="ECO:0000256" key="3">
    <source>
        <dbReference type="ARBA" id="ARBA00022481"/>
    </source>
</evidence>
<evidence type="ECO:0000256" key="7">
    <source>
        <dbReference type="ARBA" id="ARBA00023224"/>
    </source>
</evidence>
<dbReference type="SMART" id="SM00304">
    <property type="entry name" value="HAMP"/>
    <property type="match status" value="1"/>
</dbReference>
<evidence type="ECO:0000313" key="14">
    <source>
        <dbReference type="EMBL" id="OLU05199.1"/>
    </source>
</evidence>
<keyword evidence="6 10" id="KW-0472">Membrane</keyword>
<organism evidence="15 17">
    <name type="scientific">Pseudomonas reinekei</name>
    <dbReference type="NCBI Taxonomy" id="395598"/>
    <lineage>
        <taxon>Bacteria</taxon>
        <taxon>Pseudomonadati</taxon>
        <taxon>Pseudomonadota</taxon>
        <taxon>Gammaproteobacteria</taxon>
        <taxon>Pseudomonadales</taxon>
        <taxon>Pseudomonadaceae</taxon>
        <taxon>Pseudomonas</taxon>
    </lineage>
</organism>
<dbReference type="EMBL" id="MSTQ01000002">
    <property type="protein sequence ID" value="OLU05199.1"/>
    <property type="molecule type" value="Genomic_DNA"/>
</dbReference>
<evidence type="ECO:0000256" key="2">
    <source>
        <dbReference type="ARBA" id="ARBA00022475"/>
    </source>
</evidence>
<protein>
    <submittedName>
        <fullName evidence="14">Chemotaxis protein</fullName>
    </submittedName>
    <submittedName>
        <fullName evidence="13">HAMP domain-containing protein</fullName>
    </submittedName>
    <submittedName>
        <fullName evidence="15">Methyl-accepting chemotaxis sensory transducer with Cache sensor</fullName>
    </submittedName>
</protein>
<dbReference type="SMART" id="SM00283">
    <property type="entry name" value="MA"/>
    <property type="match status" value="1"/>
</dbReference>
<dbReference type="InterPro" id="IPR004089">
    <property type="entry name" value="MCPsignal_dom"/>
</dbReference>
<dbReference type="Pfam" id="PF00015">
    <property type="entry name" value="MCPsignal"/>
    <property type="match status" value="1"/>
</dbReference>
<dbReference type="InterPro" id="IPR004010">
    <property type="entry name" value="Double_Cache_2"/>
</dbReference>
<evidence type="ECO:0000256" key="10">
    <source>
        <dbReference type="SAM" id="Phobius"/>
    </source>
</evidence>
<evidence type="ECO:0000313" key="17">
    <source>
        <dbReference type="Proteomes" id="UP000198549"/>
    </source>
</evidence>
<dbReference type="AlphaFoldDB" id="A0A1H0UJR7"/>
<evidence type="ECO:0000256" key="4">
    <source>
        <dbReference type="ARBA" id="ARBA00022692"/>
    </source>
</evidence>